<comment type="caution">
    <text evidence="2">The sequence shown here is derived from an EMBL/GenBank/DDBJ whole genome shotgun (WGS) entry which is preliminary data.</text>
</comment>
<protein>
    <submittedName>
        <fullName evidence="2">Uncharacterized protein</fullName>
    </submittedName>
</protein>
<reference evidence="2 3" key="1">
    <citation type="submission" date="2016-05" db="EMBL/GenBank/DDBJ databases">
        <title>Genomic Taxonomy of the Vibrionaceae.</title>
        <authorList>
            <person name="Gomez-Gil B."/>
            <person name="Enciso-Ibarra J."/>
        </authorList>
    </citation>
    <scope>NUCLEOTIDE SEQUENCE [LARGE SCALE GENOMIC DNA]</scope>
    <source>
        <strain evidence="2 3">CAIM 1920</strain>
    </source>
</reference>
<dbReference type="AlphaFoldDB" id="A0A1C3ESS9"/>
<gene>
    <name evidence="2" type="ORF">A8L45_00955</name>
</gene>
<feature type="signal peptide" evidence="1">
    <location>
        <begin position="1"/>
        <end position="20"/>
    </location>
</feature>
<keyword evidence="3" id="KW-1185">Reference proteome</keyword>
<accession>A0A1C3ESS9</accession>
<dbReference type="EMBL" id="LYBM01000001">
    <property type="protein sequence ID" value="ODA36203.1"/>
    <property type="molecule type" value="Genomic_DNA"/>
</dbReference>
<evidence type="ECO:0000256" key="1">
    <source>
        <dbReference type="SAM" id="SignalP"/>
    </source>
</evidence>
<organism evidence="2 3">
    <name type="scientific">Veronia pacifica</name>
    <dbReference type="NCBI Taxonomy" id="1080227"/>
    <lineage>
        <taxon>Bacteria</taxon>
        <taxon>Pseudomonadati</taxon>
        <taxon>Pseudomonadota</taxon>
        <taxon>Gammaproteobacteria</taxon>
        <taxon>Vibrionales</taxon>
        <taxon>Vibrionaceae</taxon>
        <taxon>Veronia</taxon>
    </lineage>
</organism>
<dbReference type="Proteomes" id="UP000094936">
    <property type="component" value="Unassembled WGS sequence"/>
</dbReference>
<feature type="chain" id="PRO_5008673398" evidence="1">
    <location>
        <begin position="21"/>
        <end position="266"/>
    </location>
</feature>
<name>A0A1C3ESS9_9GAMM</name>
<evidence type="ECO:0000313" key="2">
    <source>
        <dbReference type="EMBL" id="ODA36203.1"/>
    </source>
</evidence>
<sequence length="266" mass="29206">MNRCLTIAAFSIAAMGSVNAVSSPGTGLHHNVSIIDLIDRGKESTPLTLEMNVSSRESPILVTLDKGQAYLQRLDWESSKRSAKATFTLSDFTSGWQWQKDNLKLDGYRHLPARKASSVLVAYGSKASPVWAELPGAPLSDTGKLVIRHVNLFGQQTGTGDVSWQINYQCEKPRITSGKAISKSGVLTSHAQHFECKRGTLRRISLKPLGGEASSQSEVSFPLNDEKLEKLYTGHYLMLIYPDSQQPKGVNYAIVDLDKPVKPYGE</sequence>
<evidence type="ECO:0000313" key="3">
    <source>
        <dbReference type="Proteomes" id="UP000094936"/>
    </source>
</evidence>
<dbReference type="RefSeq" id="WP_068898274.1">
    <property type="nucleotide sequence ID" value="NZ_JBHUIF010000002.1"/>
</dbReference>
<keyword evidence="1" id="KW-0732">Signal</keyword>
<proteinExistence type="predicted"/>